<gene>
    <name evidence="1" type="ORF">G4952_17265</name>
</gene>
<dbReference type="Proteomes" id="UP000822152">
    <property type="component" value="Unassembled WGS sequence"/>
</dbReference>
<keyword evidence="2" id="KW-1185">Reference proteome</keyword>
<name>A0ABX2GUZ0_9FIRM</name>
<accession>A0ABX2GUZ0</accession>
<evidence type="ECO:0000313" key="2">
    <source>
        <dbReference type="Proteomes" id="UP000822152"/>
    </source>
</evidence>
<proteinExistence type="predicted"/>
<organism evidence="1 2">
    <name type="scientific">Blautia wexlerae</name>
    <dbReference type="NCBI Taxonomy" id="418240"/>
    <lineage>
        <taxon>Bacteria</taxon>
        <taxon>Bacillati</taxon>
        <taxon>Bacillota</taxon>
        <taxon>Clostridia</taxon>
        <taxon>Lachnospirales</taxon>
        <taxon>Lachnospiraceae</taxon>
        <taxon>Blautia</taxon>
    </lineage>
</organism>
<dbReference type="EMBL" id="JAAIPF010000121">
    <property type="protein sequence ID" value="NSF75490.1"/>
    <property type="molecule type" value="Genomic_DNA"/>
</dbReference>
<comment type="caution">
    <text evidence="1">The sequence shown here is derived from an EMBL/GenBank/DDBJ whole genome shotgun (WGS) entry which is preliminary data.</text>
</comment>
<protein>
    <submittedName>
        <fullName evidence="1">Uncharacterized protein</fullName>
    </submittedName>
</protein>
<dbReference type="RefSeq" id="WP_173744539.1">
    <property type="nucleotide sequence ID" value="NZ_JAAIPF010000121.1"/>
</dbReference>
<reference evidence="1 2" key="1">
    <citation type="journal article" date="2020" name="Cell Host Microbe">
        <title>Functional and Genomic Variation between Human-Derived Isolates of Lachnospiraceae Reveals Inter- and Intra-Species Diversity.</title>
        <authorList>
            <person name="Sorbara M.T."/>
            <person name="Littmann E.R."/>
            <person name="Fontana E."/>
            <person name="Moody T.U."/>
            <person name="Kohout C.E."/>
            <person name="Gjonbalaj M."/>
            <person name="Eaton V."/>
            <person name="Seok R."/>
            <person name="Leiner I.M."/>
            <person name="Pamer E.G."/>
        </authorList>
    </citation>
    <scope>NUCLEOTIDE SEQUENCE [LARGE SCALE GENOMIC DNA]</scope>
    <source>
        <strain evidence="1 2">MSK.20.11</strain>
    </source>
</reference>
<sequence>PVLIPDFAFNNELDKSKFFSFEMESVAIDRNTNNMIVSVNANSPIAGDNGKHPGEDYIYRFSSIEFK</sequence>
<evidence type="ECO:0000313" key="1">
    <source>
        <dbReference type="EMBL" id="NSF75490.1"/>
    </source>
</evidence>
<feature type="non-terminal residue" evidence="1">
    <location>
        <position position="1"/>
    </location>
</feature>